<dbReference type="InterPro" id="IPR016024">
    <property type="entry name" value="ARM-type_fold"/>
</dbReference>
<name>W4PCA5_9BACE</name>
<dbReference type="AlphaFoldDB" id="W4PCA5"/>
<accession>W4PCA5</accession>
<dbReference type="PANTHER" id="PTHR34070:SF1">
    <property type="entry name" value="DNA ALKYLATION REPAIR PROTEIN"/>
    <property type="match status" value="1"/>
</dbReference>
<dbReference type="Gene3D" id="1.25.10.90">
    <property type="match status" value="1"/>
</dbReference>
<dbReference type="EMBL" id="BAIQ01000052">
    <property type="protein sequence ID" value="GAE17008.1"/>
    <property type="molecule type" value="Genomic_DNA"/>
</dbReference>
<dbReference type="Proteomes" id="UP000018861">
    <property type="component" value="Unassembled WGS sequence"/>
</dbReference>
<dbReference type="CDD" id="cd06561">
    <property type="entry name" value="AlkD_like"/>
    <property type="match status" value="1"/>
</dbReference>
<dbReference type="InterPro" id="IPR014825">
    <property type="entry name" value="DNA_alkylation"/>
</dbReference>
<gene>
    <name evidence="1" type="ORF">JCM6292_3538</name>
</gene>
<organism evidence="1 2">
    <name type="scientific">Bacteroides pyogenes JCM 6292</name>
    <dbReference type="NCBI Taxonomy" id="1235809"/>
    <lineage>
        <taxon>Bacteria</taxon>
        <taxon>Pseudomonadati</taxon>
        <taxon>Bacteroidota</taxon>
        <taxon>Bacteroidia</taxon>
        <taxon>Bacteroidales</taxon>
        <taxon>Bacteroidaceae</taxon>
        <taxon>Bacteroides</taxon>
    </lineage>
</organism>
<evidence type="ECO:0000313" key="2">
    <source>
        <dbReference type="Proteomes" id="UP000018861"/>
    </source>
</evidence>
<dbReference type="SUPFAM" id="SSF48371">
    <property type="entry name" value="ARM repeat"/>
    <property type="match status" value="1"/>
</dbReference>
<comment type="caution">
    <text evidence="1">The sequence shown here is derived from an EMBL/GenBank/DDBJ whole genome shotgun (WGS) entry which is preliminary data.</text>
</comment>
<evidence type="ECO:0000313" key="1">
    <source>
        <dbReference type="EMBL" id="GAE17008.1"/>
    </source>
</evidence>
<evidence type="ECO:0008006" key="3">
    <source>
        <dbReference type="Google" id="ProtNLM"/>
    </source>
</evidence>
<proteinExistence type="predicted"/>
<protein>
    <recommendedName>
        <fullName evidence="3">DNA alkylation repair enzyme</fullName>
    </recommendedName>
</protein>
<sequence>MLGAETEFIYLCRNRNLFIHIILKSPKIMTLTEIRKRLEALADEEYRKFQAGLLPGTANIVGVRIPHLRKLARELAGQTGWRMFADRPDTIYYEETMLQGLVIGKAKMDFNERKEYIRRFVPRIDNWAVCDTFCSELKRTVKQEPQAMWQFIQPYLRSSEEFEVRFGVVMLFHFTDPEHIGQLLSYAGEFAHEGYYARMAMAWLLSVCFLKFPEKTMKQLQNKNFLDDWTYNKTLQKIVESLRIPAATKKQIRSMKR</sequence>
<dbReference type="Pfam" id="PF08713">
    <property type="entry name" value="DNA_alkylation"/>
    <property type="match status" value="1"/>
</dbReference>
<reference evidence="1 2" key="1">
    <citation type="journal article" date="2014" name="Genome Announc.">
        <title>Draft Genome Sequences of Three Strains of Bacteroides pyogenes Isolated from a Cat and Swine.</title>
        <authorList>
            <person name="Sakamoto M."/>
            <person name="Oshima K."/>
            <person name="Suda W."/>
            <person name="Kitamura K."/>
            <person name="Iida T."/>
            <person name="Hattori M."/>
            <person name="Ohkuma M."/>
        </authorList>
    </citation>
    <scope>NUCLEOTIDE SEQUENCE [LARGE SCALE GENOMIC DNA]</scope>
    <source>
        <strain evidence="1 2">JCM 6292</strain>
    </source>
</reference>
<dbReference type="PANTHER" id="PTHR34070">
    <property type="entry name" value="ARMADILLO-TYPE FOLD"/>
    <property type="match status" value="1"/>
</dbReference>